<dbReference type="EMBL" id="CP053452">
    <property type="protein sequence ID" value="QJW95687.1"/>
    <property type="molecule type" value="Genomic_DNA"/>
</dbReference>
<protein>
    <submittedName>
        <fullName evidence="2">Uncharacterized protein</fullName>
    </submittedName>
</protein>
<organism evidence="2 3">
    <name type="scientific">Frigoriglobus tundricola</name>
    <dbReference type="NCBI Taxonomy" id="2774151"/>
    <lineage>
        <taxon>Bacteria</taxon>
        <taxon>Pseudomonadati</taxon>
        <taxon>Planctomycetota</taxon>
        <taxon>Planctomycetia</taxon>
        <taxon>Gemmatales</taxon>
        <taxon>Gemmataceae</taxon>
        <taxon>Frigoriglobus</taxon>
    </lineage>
</organism>
<name>A0A6M5YNQ0_9BACT</name>
<gene>
    <name evidence="2" type="ORF">FTUN_3241</name>
</gene>
<accession>A0A6M5YNQ0</accession>
<feature type="region of interest" description="Disordered" evidence="1">
    <location>
        <begin position="1"/>
        <end position="66"/>
    </location>
</feature>
<keyword evidence="3" id="KW-1185">Reference proteome</keyword>
<dbReference type="RefSeq" id="WP_171471427.1">
    <property type="nucleotide sequence ID" value="NZ_CP053452.2"/>
</dbReference>
<proteinExistence type="predicted"/>
<evidence type="ECO:0000313" key="2">
    <source>
        <dbReference type="EMBL" id="QJW95687.1"/>
    </source>
</evidence>
<dbReference type="Proteomes" id="UP000503447">
    <property type="component" value="Chromosome"/>
</dbReference>
<dbReference type="AlphaFoldDB" id="A0A6M5YNQ0"/>
<sequence>MARDKKPQKANKSKYMDPKTGAFRHADGDRRHRSGPSAKAAIKNKKIIREFDGGTPVDGPPGDATA</sequence>
<evidence type="ECO:0000256" key="1">
    <source>
        <dbReference type="SAM" id="MobiDB-lite"/>
    </source>
</evidence>
<reference evidence="3" key="1">
    <citation type="submission" date="2020-05" db="EMBL/GenBank/DDBJ databases">
        <title>Frigoriglobus tundricola gen. nov., sp. nov., a psychrotolerant cellulolytic planctomycete of the family Gemmataceae with two divergent copies of 16S rRNA gene.</title>
        <authorList>
            <person name="Kulichevskaya I.S."/>
            <person name="Ivanova A.A."/>
            <person name="Naumoff D.G."/>
            <person name="Beletsky A.V."/>
            <person name="Rijpstra W.I.C."/>
            <person name="Sinninghe Damste J.S."/>
            <person name="Mardanov A.V."/>
            <person name="Ravin N.V."/>
            <person name="Dedysh S.N."/>
        </authorList>
    </citation>
    <scope>NUCLEOTIDE SEQUENCE [LARGE SCALE GENOMIC DNA]</scope>
    <source>
        <strain evidence="3">PL17</strain>
    </source>
</reference>
<dbReference type="KEGG" id="ftj:FTUN_3241"/>
<feature type="compositionally biased region" description="Low complexity" evidence="1">
    <location>
        <begin position="53"/>
        <end position="66"/>
    </location>
</feature>
<evidence type="ECO:0000313" key="3">
    <source>
        <dbReference type="Proteomes" id="UP000503447"/>
    </source>
</evidence>